<keyword evidence="2" id="KW-1185">Reference proteome</keyword>
<protein>
    <submittedName>
        <fullName evidence="1">Uncharacterized protein</fullName>
    </submittedName>
</protein>
<dbReference type="Proteomes" id="UP000682315">
    <property type="component" value="Segment"/>
</dbReference>
<dbReference type="EMBL" id="MZ089978">
    <property type="protein sequence ID" value="QWE49624.1"/>
    <property type="molecule type" value="Genomic_DNA"/>
</dbReference>
<proteinExistence type="predicted"/>
<sequence>MDKPLQRKRFVLENGERTLVFEEKDNGLYSISEGLEKDYHVVSISRSELLVAFEMLIGDVL</sequence>
<accession>A0A8E8PCL6</accession>
<name>A0A8E8PCL6_9VIRU</name>
<reference evidence="1 2" key="1">
    <citation type="submission" date="2021-05" db="EMBL/GenBank/DDBJ databases">
        <title>Comparative Genomics of Plasmidial Prophages Sato and Sole Expands the Genetic Diversity found in the Genus Betatectivirus.</title>
        <authorList>
            <person name="Gillis A."/>
            <person name="Hock L."/>
            <person name="Mahillon J."/>
        </authorList>
    </citation>
    <scope>NUCLEOTIDE SEQUENCE [LARGE SCALE GENOMIC DNA]</scope>
    <source>
        <strain evidence="1">Sato</strain>
    </source>
</reference>
<evidence type="ECO:0000313" key="1">
    <source>
        <dbReference type="EMBL" id="QWE49624.1"/>
    </source>
</evidence>
<gene>
    <name evidence="1" type="ORF">Sato_gp04</name>
</gene>
<organism evidence="1 2">
    <name type="scientific">Bacillus phage Sato</name>
    <dbReference type="NCBI Taxonomy" id="1260286"/>
    <lineage>
        <taxon>Viruses</taxon>
        <taxon>Varidnaviria</taxon>
        <taxon>Bamfordvirae</taxon>
        <taxon>Preplasmiviricota</taxon>
        <taxon>Prepoliviricotina</taxon>
        <taxon>Tectiliviricetes</taxon>
        <taxon>Kalamavirales</taxon>
        <taxon>Tectiviridae</taxon>
        <taxon>Betatectivirus</taxon>
        <taxon>Betatectivirus sato</taxon>
    </lineage>
</organism>
<evidence type="ECO:0000313" key="2">
    <source>
        <dbReference type="Proteomes" id="UP000682315"/>
    </source>
</evidence>